<feature type="region of interest" description="Disordered" evidence="1">
    <location>
        <begin position="42"/>
        <end position="141"/>
    </location>
</feature>
<evidence type="ECO:0000313" key="2">
    <source>
        <dbReference type="EMBL" id="GFH16165.1"/>
    </source>
</evidence>
<dbReference type="Proteomes" id="UP000485058">
    <property type="component" value="Unassembled WGS sequence"/>
</dbReference>
<organism evidence="2 3">
    <name type="scientific">Haematococcus lacustris</name>
    <name type="common">Green alga</name>
    <name type="synonym">Haematococcus pluvialis</name>
    <dbReference type="NCBI Taxonomy" id="44745"/>
    <lineage>
        <taxon>Eukaryota</taxon>
        <taxon>Viridiplantae</taxon>
        <taxon>Chlorophyta</taxon>
        <taxon>core chlorophytes</taxon>
        <taxon>Chlorophyceae</taxon>
        <taxon>CS clade</taxon>
        <taxon>Chlamydomonadales</taxon>
        <taxon>Haematococcaceae</taxon>
        <taxon>Haematococcus</taxon>
    </lineage>
</organism>
<evidence type="ECO:0000256" key="1">
    <source>
        <dbReference type="SAM" id="MobiDB-lite"/>
    </source>
</evidence>
<feature type="region of interest" description="Disordered" evidence="1">
    <location>
        <begin position="1"/>
        <end position="21"/>
    </location>
</feature>
<gene>
    <name evidence="2" type="ORF">HaLaN_12536</name>
</gene>
<sequence length="160" mass="16554">MLAADDQRRGHGGGGIPRLGPPLYCSASLLHATLMAAEIDPVGLHNQPGPAGSGSTASTMCTLSGGERTTPGQPPDNSGGEGTWWSKPKSRRRDDQADGRDDDVSGREAGTDYEHVFLDGYGSGVSRPTPAMPPMPPLPQAYSAAQDLGLVGSTFGGRPR</sequence>
<dbReference type="AlphaFoldDB" id="A0A699Z3K0"/>
<feature type="compositionally biased region" description="Basic and acidic residues" evidence="1">
    <location>
        <begin position="92"/>
        <end position="117"/>
    </location>
</feature>
<proteinExistence type="predicted"/>
<comment type="caution">
    <text evidence="2">The sequence shown here is derived from an EMBL/GenBank/DDBJ whole genome shotgun (WGS) entry which is preliminary data.</text>
</comment>
<name>A0A699Z3K0_HAELA</name>
<reference evidence="2 3" key="1">
    <citation type="submission" date="2020-02" db="EMBL/GenBank/DDBJ databases">
        <title>Draft genome sequence of Haematococcus lacustris strain NIES-144.</title>
        <authorList>
            <person name="Morimoto D."/>
            <person name="Nakagawa S."/>
            <person name="Yoshida T."/>
            <person name="Sawayama S."/>
        </authorList>
    </citation>
    <scope>NUCLEOTIDE SEQUENCE [LARGE SCALE GENOMIC DNA]</scope>
    <source>
        <strain evidence="2 3">NIES-144</strain>
    </source>
</reference>
<feature type="compositionally biased region" description="Polar residues" evidence="1">
    <location>
        <begin position="53"/>
        <end position="62"/>
    </location>
</feature>
<evidence type="ECO:0000313" key="3">
    <source>
        <dbReference type="Proteomes" id="UP000485058"/>
    </source>
</evidence>
<keyword evidence="3" id="KW-1185">Reference proteome</keyword>
<dbReference type="EMBL" id="BLLF01000956">
    <property type="protein sequence ID" value="GFH16165.1"/>
    <property type="molecule type" value="Genomic_DNA"/>
</dbReference>
<protein>
    <submittedName>
        <fullName evidence="2">Uncharacterized protein</fullName>
    </submittedName>
</protein>
<accession>A0A699Z3K0</accession>
<feature type="compositionally biased region" description="Pro residues" evidence="1">
    <location>
        <begin position="130"/>
        <end position="139"/>
    </location>
</feature>